<dbReference type="HOGENOM" id="CLU_005533_1_4_1"/>
<protein>
    <recommendedName>
        <fullName evidence="5">O-methyltransferase C-terminal domain-containing protein</fullName>
    </recommendedName>
</protein>
<gene>
    <name evidence="6" type="ORF">A1O3_01769</name>
</gene>
<evidence type="ECO:0000259" key="5">
    <source>
        <dbReference type="Pfam" id="PF00891"/>
    </source>
</evidence>
<name>W9YJX7_9EURO</name>
<evidence type="ECO:0000256" key="3">
    <source>
        <dbReference type="ARBA" id="ARBA00022691"/>
    </source>
</evidence>
<dbReference type="RefSeq" id="XP_007730102.1">
    <property type="nucleotide sequence ID" value="XM_007731912.1"/>
</dbReference>
<evidence type="ECO:0000256" key="2">
    <source>
        <dbReference type="ARBA" id="ARBA00022679"/>
    </source>
</evidence>
<keyword evidence="2" id="KW-0808">Transferase</keyword>
<dbReference type="InterPro" id="IPR001077">
    <property type="entry name" value="COMT_C"/>
</dbReference>
<comment type="similarity">
    <text evidence="4">Belongs to the class I-like SAM-binding methyltransferase superfamily. Cation-independent O-methyltransferase family.</text>
</comment>
<dbReference type="EMBL" id="AMGY01000001">
    <property type="protein sequence ID" value="EXJ93212.1"/>
    <property type="molecule type" value="Genomic_DNA"/>
</dbReference>
<dbReference type="GO" id="GO:0032259">
    <property type="term" value="P:methylation"/>
    <property type="evidence" value="ECO:0007669"/>
    <property type="project" value="UniProtKB-KW"/>
</dbReference>
<dbReference type="InterPro" id="IPR029063">
    <property type="entry name" value="SAM-dependent_MTases_sf"/>
</dbReference>
<dbReference type="SUPFAM" id="SSF46785">
    <property type="entry name" value="Winged helix' DNA-binding domain"/>
    <property type="match status" value="1"/>
</dbReference>
<dbReference type="PROSITE" id="PS51683">
    <property type="entry name" value="SAM_OMT_II"/>
    <property type="match status" value="1"/>
</dbReference>
<dbReference type="SUPFAM" id="SSF53335">
    <property type="entry name" value="S-adenosyl-L-methionine-dependent methyltransferases"/>
    <property type="match status" value="1"/>
</dbReference>
<dbReference type="PANTHER" id="PTHR43712:SF5">
    <property type="entry name" value="O-METHYLTRANSFERASE ASQN-RELATED"/>
    <property type="match status" value="1"/>
</dbReference>
<evidence type="ECO:0000256" key="4">
    <source>
        <dbReference type="ARBA" id="ARBA00038277"/>
    </source>
</evidence>
<dbReference type="PANTHER" id="PTHR43712">
    <property type="entry name" value="PUTATIVE (AFU_ORTHOLOGUE AFUA_4G14580)-RELATED"/>
    <property type="match status" value="1"/>
</dbReference>
<evidence type="ECO:0000256" key="1">
    <source>
        <dbReference type="ARBA" id="ARBA00022603"/>
    </source>
</evidence>
<organism evidence="6 7">
    <name type="scientific">Capronia epimyces CBS 606.96</name>
    <dbReference type="NCBI Taxonomy" id="1182542"/>
    <lineage>
        <taxon>Eukaryota</taxon>
        <taxon>Fungi</taxon>
        <taxon>Dikarya</taxon>
        <taxon>Ascomycota</taxon>
        <taxon>Pezizomycotina</taxon>
        <taxon>Eurotiomycetes</taxon>
        <taxon>Chaetothyriomycetidae</taxon>
        <taxon>Chaetothyriales</taxon>
        <taxon>Herpotrichiellaceae</taxon>
        <taxon>Capronia</taxon>
    </lineage>
</organism>
<dbReference type="OrthoDB" id="1606438at2759"/>
<dbReference type="InterPro" id="IPR036390">
    <property type="entry name" value="WH_DNA-bd_sf"/>
</dbReference>
<comment type="caution">
    <text evidence="6">The sequence shown here is derived from an EMBL/GenBank/DDBJ whole genome shotgun (WGS) entry which is preliminary data.</text>
</comment>
<dbReference type="Gene3D" id="1.10.10.10">
    <property type="entry name" value="Winged helix-like DNA-binding domain superfamily/Winged helix DNA-binding domain"/>
    <property type="match status" value="1"/>
</dbReference>
<evidence type="ECO:0000313" key="7">
    <source>
        <dbReference type="Proteomes" id="UP000019478"/>
    </source>
</evidence>
<dbReference type="AlphaFoldDB" id="W9YJX7"/>
<dbReference type="InterPro" id="IPR036388">
    <property type="entry name" value="WH-like_DNA-bd_sf"/>
</dbReference>
<proteinExistence type="inferred from homology"/>
<dbReference type="GeneID" id="19165902"/>
<keyword evidence="7" id="KW-1185">Reference proteome</keyword>
<reference evidence="6 7" key="1">
    <citation type="submission" date="2013-03" db="EMBL/GenBank/DDBJ databases">
        <title>The Genome Sequence of Capronia epimyces CBS 606.96.</title>
        <authorList>
            <consortium name="The Broad Institute Genomics Platform"/>
            <person name="Cuomo C."/>
            <person name="de Hoog S."/>
            <person name="Gorbushina A."/>
            <person name="Walker B."/>
            <person name="Young S.K."/>
            <person name="Zeng Q."/>
            <person name="Gargeya S."/>
            <person name="Fitzgerald M."/>
            <person name="Haas B."/>
            <person name="Abouelleil A."/>
            <person name="Allen A.W."/>
            <person name="Alvarado L."/>
            <person name="Arachchi H.M."/>
            <person name="Berlin A.M."/>
            <person name="Chapman S.B."/>
            <person name="Gainer-Dewar J."/>
            <person name="Goldberg J."/>
            <person name="Griggs A."/>
            <person name="Gujja S."/>
            <person name="Hansen M."/>
            <person name="Howarth C."/>
            <person name="Imamovic A."/>
            <person name="Ireland A."/>
            <person name="Larimer J."/>
            <person name="McCowan C."/>
            <person name="Murphy C."/>
            <person name="Pearson M."/>
            <person name="Poon T.W."/>
            <person name="Priest M."/>
            <person name="Roberts A."/>
            <person name="Saif S."/>
            <person name="Shea T."/>
            <person name="Sisk P."/>
            <person name="Sykes S."/>
            <person name="Wortman J."/>
            <person name="Nusbaum C."/>
            <person name="Birren B."/>
        </authorList>
    </citation>
    <scope>NUCLEOTIDE SEQUENCE [LARGE SCALE GENOMIC DNA]</scope>
    <source>
        <strain evidence="6 7">CBS 606.96</strain>
    </source>
</reference>
<dbReference type="Proteomes" id="UP000019478">
    <property type="component" value="Unassembled WGS sequence"/>
</dbReference>
<sequence length="386" mass="43544">MATSPLTLTAVAEQLLEASRLLDAYGESKGLHPASFDTESWVDLPNTVEKHRKTVIDLAQDLKRLAQGPRDLLFETCNTFNDLANLHVIYHFRIPQYVPLQGDISCEELAVKTGLDEVLLRRVLRHSIINRVFAESDQGQVKHSAASRILHNEAGSMDGIGFWLEELFPAAPKMVDAVKKYPHSGEPNETAFNLAFNTSRPFYLELEASPERARRFGSAMRWMSQGGRFSHDYLVRGYDWAAFDHENGLLVDVGGGHGAVSIALAQATTQMKFIVQDLPNTAEQGRKLLSAELQGRVSFMAHDFFNVQPVKDADVYFMRYILHNWSDKYAARILKNLVPSLKDGARLVCCEFLPGDRATTRWTDKQPLYVARLQTGWSKREMLTFV</sequence>
<dbReference type="Gene3D" id="3.40.50.150">
    <property type="entry name" value="Vaccinia Virus protein VP39"/>
    <property type="match status" value="1"/>
</dbReference>
<dbReference type="GO" id="GO:0008171">
    <property type="term" value="F:O-methyltransferase activity"/>
    <property type="evidence" value="ECO:0007669"/>
    <property type="project" value="InterPro"/>
</dbReference>
<evidence type="ECO:0000313" key="6">
    <source>
        <dbReference type="EMBL" id="EXJ93212.1"/>
    </source>
</evidence>
<keyword evidence="1" id="KW-0489">Methyltransferase</keyword>
<keyword evidence="3" id="KW-0949">S-adenosyl-L-methionine</keyword>
<accession>W9YJX7</accession>
<dbReference type="STRING" id="1182542.W9YJX7"/>
<dbReference type="eggNOG" id="KOG3178">
    <property type="taxonomic scope" value="Eukaryota"/>
</dbReference>
<feature type="domain" description="O-methyltransferase C-terminal" evidence="5">
    <location>
        <begin position="188"/>
        <end position="380"/>
    </location>
</feature>
<dbReference type="Pfam" id="PF00891">
    <property type="entry name" value="Methyltransf_2"/>
    <property type="match status" value="1"/>
</dbReference>
<dbReference type="InterPro" id="IPR016461">
    <property type="entry name" value="COMT-like"/>
</dbReference>